<dbReference type="Pfam" id="PF02197">
    <property type="entry name" value="RIIa"/>
    <property type="match status" value="1"/>
</dbReference>
<evidence type="ECO:0000313" key="3">
    <source>
        <dbReference type="Proteomes" id="UP000195489"/>
    </source>
</evidence>
<gene>
    <name evidence="2" type="ORF">PCHCB_000182500</name>
</gene>
<dbReference type="Gene3D" id="1.20.890.10">
    <property type="entry name" value="cAMP-dependent protein kinase regulatory subunit, dimerization-anchoring domain"/>
    <property type="match status" value="1"/>
</dbReference>
<feature type="domain" description="RIIa" evidence="1">
    <location>
        <begin position="41"/>
        <end position="70"/>
    </location>
</feature>
<dbReference type="Proteomes" id="UP000195489">
    <property type="component" value="Chromosome 9"/>
</dbReference>
<dbReference type="SUPFAM" id="SSF47391">
    <property type="entry name" value="Dimerization-anchoring domain of cAMP-dependent PK regulatory subunit"/>
    <property type="match status" value="1"/>
</dbReference>
<dbReference type="AlphaFoldDB" id="A0A1D3RUX5"/>
<dbReference type="EMBL" id="LT608161">
    <property type="protein sequence ID" value="SCN60040.1"/>
    <property type="molecule type" value="Genomic_DNA"/>
</dbReference>
<reference evidence="2 3" key="1">
    <citation type="submission" date="2016-08" db="EMBL/GenBank/DDBJ databases">
        <authorList>
            <consortium name="Pathogen Informatics"/>
        </authorList>
    </citation>
    <scope>NUCLEOTIDE SEQUENCE [LARGE SCALE GENOMIC DNA]</scope>
    <source>
        <strain evidence="2 3">CB</strain>
    </source>
</reference>
<evidence type="ECO:0000313" key="2">
    <source>
        <dbReference type="EMBL" id="SCN60040.1"/>
    </source>
</evidence>
<organism evidence="2 3">
    <name type="scientific">Plasmodium chabaudi chabaudi</name>
    <dbReference type="NCBI Taxonomy" id="31271"/>
    <lineage>
        <taxon>Eukaryota</taxon>
        <taxon>Sar</taxon>
        <taxon>Alveolata</taxon>
        <taxon>Apicomplexa</taxon>
        <taxon>Aconoidasida</taxon>
        <taxon>Haemosporida</taxon>
        <taxon>Plasmodiidae</taxon>
        <taxon>Plasmodium</taxon>
        <taxon>Plasmodium (Vinckeia)</taxon>
    </lineage>
</organism>
<dbReference type="InterPro" id="IPR003117">
    <property type="entry name" value="cAMP_dep_PK_reg_su_I/II_a/b"/>
</dbReference>
<evidence type="ECO:0000259" key="1">
    <source>
        <dbReference type="Pfam" id="PF02197"/>
    </source>
</evidence>
<name>A0A1D3RUX5_PLACU</name>
<proteinExistence type="predicted"/>
<protein>
    <recommendedName>
        <fullName evidence="1">RIIa domain-containing protein</fullName>
    </recommendedName>
</protein>
<accession>A0A1D3RUX5</accession>
<sequence>MPNLSSFRYFFNSYFQMEENNFEFKKVEKINLDSYEIPKYFEEILSEFIAKLLQSHPDNVYKFAFNYFEEKSKTP</sequence>